<accession>A0AA40EXJ0</accession>
<sequence length="426" mass="46477">MAYHPSSPSSMSSSVPSPTAAVMRQAGFSPPKKRYIEVPSENLLDVGETNTYLMGALEDIIVNFPPRSRYPHEALQGLWSGPTGIAYLLLQVSARAPDLVVSGQPAIHWAQCYIAGSRGHNLRLGSHGCGVSDERLAFEAVRAALTKDLRHVRDFVATVEQVAAVAEFPDENLYGRAGTLYLLRMVKHWVGADVCGKIIDPAVAEIANTILNNGLGSSGKSGSPAEQGRARWKWHGQRYLGAAHGDIGIITQLVLSMPELADRVEAALERLLMMQQHDGNWPSSEDHANPGKGLVQFCHGAPGFVVSLCSLRQYFPRLHGRIDAALSRARQCIWKHGLLKKEPNLCHGIFGNALCLPDGPQRQHFLAVATPENVAHMKSSDPTGTVFERADYGRSYSTLTSYAPCAVWTWLVAREPDPIIMGYNDV</sequence>
<dbReference type="Pfam" id="PF05147">
    <property type="entry name" value="LANC_like"/>
    <property type="match status" value="1"/>
</dbReference>
<dbReference type="InterPro" id="IPR007822">
    <property type="entry name" value="LANC-like"/>
</dbReference>
<dbReference type="GO" id="GO:0005886">
    <property type="term" value="C:plasma membrane"/>
    <property type="evidence" value="ECO:0007669"/>
    <property type="project" value="TreeGrafter"/>
</dbReference>
<keyword evidence="1" id="KW-0862">Zinc</keyword>
<feature type="binding site" evidence="1">
    <location>
        <position position="298"/>
    </location>
    <ligand>
        <name>Zn(2+)</name>
        <dbReference type="ChEBI" id="CHEBI:29105"/>
    </ligand>
</feature>
<dbReference type="PANTHER" id="PTHR12736:SF7">
    <property type="entry name" value="LANC-LIKE PROTEIN 3"/>
    <property type="match status" value="1"/>
</dbReference>
<organism evidence="2 3">
    <name type="scientific">Apiosordaria backusii</name>
    <dbReference type="NCBI Taxonomy" id="314023"/>
    <lineage>
        <taxon>Eukaryota</taxon>
        <taxon>Fungi</taxon>
        <taxon>Dikarya</taxon>
        <taxon>Ascomycota</taxon>
        <taxon>Pezizomycotina</taxon>
        <taxon>Sordariomycetes</taxon>
        <taxon>Sordariomycetidae</taxon>
        <taxon>Sordariales</taxon>
        <taxon>Lasiosphaeriaceae</taxon>
        <taxon>Apiosordaria</taxon>
    </lineage>
</organism>
<dbReference type="InterPro" id="IPR012341">
    <property type="entry name" value="6hp_glycosidase-like_sf"/>
</dbReference>
<keyword evidence="3" id="KW-1185">Reference proteome</keyword>
<reference evidence="2" key="1">
    <citation type="submission" date="2023-06" db="EMBL/GenBank/DDBJ databases">
        <title>Genome-scale phylogeny and comparative genomics of the fungal order Sordariales.</title>
        <authorList>
            <consortium name="Lawrence Berkeley National Laboratory"/>
            <person name="Hensen N."/>
            <person name="Bonometti L."/>
            <person name="Westerberg I."/>
            <person name="Brannstrom I.O."/>
            <person name="Guillou S."/>
            <person name="Cros-Aarteil S."/>
            <person name="Calhoun S."/>
            <person name="Haridas S."/>
            <person name="Kuo A."/>
            <person name="Mondo S."/>
            <person name="Pangilinan J."/>
            <person name="Riley R."/>
            <person name="Labutti K."/>
            <person name="Andreopoulos B."/>
            <person name="Lipzen A."/>
            <person name="Chen C."/>
            <person name="Yanf M."/>
            <person name="Daum C."/>
            <person name="Ng V."/>
            <person name="Clum A."/>
            <person name="Steindorff A."/>
            <person name="Ohm R."/>
            <person name="Martin F."/>
            <person name="Silar P."/>
            <person name="Natvig D."/>
            <person name="Lalanne C."/>
            <person name="Gautier V."/>
            <person name="Ament-Velasquez S.L."/>
            <person name="Kruys A."/>
            <person name="Hutchinson M.I."/>
            <person name="Powell A.J."/>
            <person name="Barry K."/>
            <person name="Miller A.N."/>
            <person name="Grigoriev I.V."/>
            <person name="Debuchy R."/>
            <person name="Gladieux P."/>
            <person name="Thoren M.H."/>
            <person name="Johannesson H."/>
        </authorList>
    </citation>
    <scope>NUCLEOTIDE SEQUENCE</scope>
    <source>
        <strain evidence="2">CBS 540.89</strain>
    </source>
</reference>
<dbReference type="Gene3D" id="1.50.10.10">
    <property type="match status" value="1"/>
</dbReference>
<comment type="caution">
    <text evidence="2">The sequence shown here is derived from an EMBL/GenBank/DDBJ whole genome shotgun (WGS) entry which is preliminary data.</text>
</comment>
<dbReference type="GO" id="GO:0031179">
    <property type="term" value="P:peptide modification"/>
    <property type="evidence" value="ECO:0007669"/>
    <property type="project" value="InterPro"/>
</dbReference>
<dbReference type="AlphaFoldDB" id="A0AA40EXJ0"/>
<feature type="binding site" evidence="1">
    <location>
        <position position="346"/>
    </location>
    <ligand>
        <name>Zn(2+)</name>
        <dbReference type="ChEBI" id="CHEBI:29105"/>
    </ligand>
</feature>
<dbReference type="CDD" id="cd04794">
    <property type="entry name" value="euk_LANCL"/>
    <property type="match status" value="1"/>
</dbReference>
<name>A0AA40EXJ0_9PEZI</name>
<dbReference type="GO" id="GO:0046872">
    <property type="term" value="F:metal ion binding"/>
    <property type="evidence" value="ECO:0007669"/>
    <property type="project" value="UniProtKB-KW"/>
</dbReference>
<dbReference type="EMBL" id="JAUKTV010000001">
    <property type="protein sequence ID" value="KAK0747372.1"/>
    <property type="molecule type" value="Genomic_DNA"/>
</dbReference>
<dbReference type="SMART" id="SM01260">
    <property type="entry name" value="LANC_like"/>
    <property type="match status" value="1"/>
</dbReference>
<dbReference type="Proteomes" id="UP001172159">
    <property type="component" value="Unassembled WGS sequence"/>
</dbReference>
<dbReference type="PANTHER" id="PTHR12736">
    <property type="entry name" value="LANC-LIKE PROTEIN"/>
    <property type="match status" value="1"/>
</dbReference>
<protein>
    <submittedName>
        <fullName evidence="2">Uncharacterized protein</fullName>
    </submittedName>
</protein>
<keyword evidence="1" id="KW-0479">Metal-binding</keyword>
<feature type="binding site" evidence="1">
    <location>
        <position position="347"/>
    </location>
    <ligand>
        <name>Zn(2+)</name>
        <dbReference type="ChEBI" id="CHEBI:29105"/>
    </ligand>
</feature>
<dbReference type="GO" id="GO:0005975">
    <property type="term" value="P:carbohydrate metabolic process"/>
    <property type="evidence" value="ECO:0007669"/>
    <property type="project" value="InterPro"/>
</dbReference>
<evidence type="ECO:0000313" key="2">
    <source>
        <dbReference type="EMBL" id="KAK0747372.1"/>
    </source>
</evidence>
<gene>
    <name evidence="2" type="ORF">B0T21DRAFT_354190</name>
</gene>
<dbReference type="PRINTS" id="PR01950">
    <property type="entry name" value="LANCSUPER"/>
</dbReference>
<evidence type="ECO:0000313" key="3">
    <source>
        <dbReference type="Proteomes" id="UP001172159"/>
    </source>
</evidence>
<dbReference type="SUPFAM" id="SSF158745">
    <property type="entry name" value="LanC-like"/>
    <property type="match status" value="1"/>
</dbReference>
<proteinExistence type="predicted"/>
<evidence type="ECO:0000256" key="1">
    <source>
        <dbReference type="PIRSR" id="PIRSR607822-1"/>
    </source>
</evidence>